<dbReference type="PANTHER" id="PTHR42911:SF1">
    <property type="entry name" value="MODULATOR OF FTSH PROTEASE HFLC"/>
    <property type="match status" value="1"/>
</dbReference>
<dbReference type="Gene3D" id="3.30.479.30">
    <property type="entry name" value="Band 7 domain"/>
    <property type="match status" value="1"/>
</dbReference>
<sequence length="334" mass="37040">MNDNPASRKSIALRLGVILLVVAAVLASVCGFVVSETEQGIVLRFGKPTRILTAPGYYFRWPAPVEHVVRVDRRLQHADIRLSETLTQDRRNVIVPVFFVWRVSDPLRFHTSVQDVANATPKLDALVTSARNSVLGRHSFADLVSDGRNGTSLPAIEQEMLSMANRDAADQLGIELMSVGISRILLPEANTQSVFLRMRAERKREATQYRAEGRAQATRMKAETDKETSRLLADAKRQAEEIRGQGEAEAASIYAKAHAQDPDFYRFLREMQSLRTIIDRNTTIVLDTSVAPLQWLKAVQGQPAPLPPAEPGKAPNKSPVPAPTPFIFTGDKLR</sequence>
<evidence type="ECO:0000256" key="3">
    <source>
        <dbReference type="ARBA" id="ARBA00022692"/>
    </source>
</evidence>
<keyword evidence="5 8" id="KW-0472">Membrane</keyword>
<evidence type="ECO:0000256" key="5">
    <source>
        <dbReference type="ARBA" id="ARBA00023136"/>
    </source>
</evidence>
<dbReference type="GO" id="GO:0006508">
    <property type="term" value="P:proteolysis"/>
    <property type="evidence" value="ECO:0007669"/>
    <property type="project" value="UniProtKB-KW"/>
</dbReference>
<dbReference type="RefSeq" id="WP_211632166.1">
    <property type="nucleotide sequence ID" value="NZ_CP073100.1"/>
</dbReference>
<evidence type="ECO:0000259" key="9">
    <source>
        <dbReference type="SMART" id="SM00244"/>
    </source>
</evidence>
<keyword evidence="10" id="KW-0645">Protease</keyword>
<dbReference type="PIRSF" id="PIRSF005651">
    <property type="entry name" value="HflC"/>
    <property type="match status" value="1"/>
</dbReference>
<dbReference type="KEGG" id="lamb:KBB96_03180"/>
<keyword evidence="3 8" id="KW-0812">Transmembrane</keyword>
<dbReference type="PANTHER" id="PTHR42911">
    <property type="entry name" value="MODULATOR OF FTSH PROTEASE HFLC"/>
    <property type="match status" value="1"/>
</dbReference>
<organism evidence="10 11">
    <name type="scientific">Luteolibacter ambystomatis</name>
    <dbReference type="NCBI Taxonomy" id="2824561"/>
    <lineage>
        <taxon>Bacteria</taxon>
        <taxon>Pseudomonadati</taxon>
        <taxon>Verrucomicrobiota</taxon>
        <taxon>Verrucomicrobiia</taxon>
        <taxon>Verrucomicrobiales</taxon>
        <taxon>Verrucomicrobiaceae</taxon>
        <taxon>Luteolibacter</taxon>
    </lineage>
</organism>
<evidence type="ECO:0000313" key="11">
    <source>
        <dbReference type="Proteomes" id="UP000676169"/>
    </source>
</evidence>
<dbReference type="InterPro" id="IPR010200">
    <property type="entry name" value="HflC"/>
</dbReference>
<protein>
    <recommendedName>
        <fullName evidence="6">Protein HflC</fullName>
    </recommendedName>
</protein>
<reference evidence="10" key="1">
    <citation type="submission" date="2021-04" db="EMBL/GenBank/DDBJ databases">
        <title>Luteolibacter sp. 32A isolated from the skin of an Anderson's salamander (Ambystoma andersonii).</title>
        <authorList>
            <person name="Spergser J."/>
            <person name="Busse H.-J."/>
        </authorList>
    </citation>
    <scope>NUCLEOTIDE SEQUENCE</scope>
    <source>
        <strain evidence="10">32A</strain>
    </source>
</reference>
<keyword evidence="11" id="KW-1185">Reference proteome</keyword>
<name>A0A975J0R1_9BACT</name>
<dbReference type="InterPro" id="IPR036013">
    <property type="entry name" value="Band_7/SPFH_dom_sf"/>
</dbReference>
<dbReference type="InterPro" id="IPR001107">
    <property type="entry name" value="Band_7"/>
</dbReference>
<feature type="transmembrane region" description="Helical" evidence="8">
    <location>
        <begin position="12"/>
        <end position="34"/>
    </location>
</feature>
<dbReference type="NCBIfam" id="TIGR01932">
    <property type="entry name" value="hflC"/>
    <property type="match status" value="1"/>
</dbReference>
<comment type="subcellular location">
    <subcellularLocation>
        <location evidence="1">Membrane</location>
        <topology evidence="1">Single-pass membrane protein</topology>
    </subcellularLocation>
</comment>
<evidence type="ECO:0000256" key="8">
    <source>
        <dbReference type="SAM" id="Phobius"/>
    </source>
</evidence>
<dbReference type="GO" id="GO:0008233">
    <property type="term" value="F:peptidase activity"/>
    <property type="evidence" value="ECO:0007669"/>
    <property type="project" value="UniProtKB-KW"/>
</dbReference>
<dbReference type="EMBL" id="CP073100">
    <property type="protein sequence ID" value="QUE51898.1"/>
    <property type="molecule type" value="Genomic_DNA"/>
</dbReference>
<feature type="domain" description="Band 7" evidence="9">
    <location>
        <begin position="29"/>
        <end position="198"/>
    </location>
</feature>
<evidence type="ECO:0000256" key="1">
    <source>
        <dbReference type="ARBA" id="ARBA00004167"/>
    </source>
</evidence>
<comment type="similarity">
    <text evidence="2 6">Belongs to the band 7/mec-2 family. HflC subfamily.</text>
</comment>
<dbReference type="Proteomes" id="UP000676169">
    <property type="component" value="Chromosome"/>
</dbReference>
<dbReference type="GO" id="GO:0016020">
    <property type="term" value="C:membrane"/>
    <property type="evidence" value="ECO:0007669"/>
    <property type="project" value="UniProtKB-SubCell"/>
</dbReference>
<dbReference type="SMART" id="SM00244">
    <property type="entry name" value="PHB"/>
    <property type="match status" value="1"/>
</dbReference>
<evidence type="ECO:0000256" key="7">
    <source>
        <dbReference type="SAM" id="MobiDB-lite"/>
    </source>
</evidence>
<dbReference type="SUPFAM" id="SSF117892">
    <property type="entry name" value="Band 7/SPFH domain"/>
    <property type="match status" value="1"/>
</dbReference>
<dbReference type="Gene3D" id="1.20.5.620">
    <property type="entry name" value="F1F0 ATP synthase subunit B, membrane domain"/>
    <property type="match status" value="1"/>
</dbReference>
<proteinExistence type="inferred from homology"/>
<evidence type="ECO:0000256" key="4">
    <source>
        <dbReference type="ARBA" id="ARBA00022989"/>
    </source>
</evidence>
<dbReference type="CDD" id="cd03405">
    <property type="entry name" value="SPFH_HflC"/>
    <property type="match status" value="1"/>
</dbReference>
<dbReference type="AlphaFoldDB" id="A0A975J0R1"/>
<comment type="function">
    <text evidence="6">HflC and HflK could regulate a protease.</text>
</comment>
<accession>A0A975J0R1</accession>
<keyword evidence="4 8" id="KW-1133">Transmembrane helix</keyword>
<dbReference type="Pfam" id="PF01145">
    <property type="entry name" value="Band_7"/>
    <property type="match status" value="1"/>
</dbReference>
<feature type="region of interest" description="Disordered" evidence="7">
    <location>
        <begin position="301"/>
        <end position="334"/>
    </location>
</feature>
<evidence type="ECO:0000313" key="10">
    <source>
        <dbReference type="EMBL" id="QUE51898.1"/>
    </source>
</evidence>
<evidence type="ECO:0000256" key="2">
    <source>
        <dbReference type="ARBA" id="ARBA00007862"/>
    </source>
</evidence>
<keyword evidence="10" id="KW-0378">Hydrolase</keyword>
<evidence type="ECO:0000256" key="6">
    <source>
        <dbReference type="PIRNR" id="PIRNR005651"/>
    </source>
</evidence>
<gene>
    <name evidence="10" type="primary">hflC</name>
    <name evidence="10" type="ORF">KBB96_03180</name>
</gene>